<evidence type="ECO:0000313" key="11">
    <source>
        <dbReference type="EMBL" id="TCP18585.1"/>
    </source>
</evidence>
<reference evidence="11 12" key="1">
    <citation type="submission" date="2019-03" db="EMBL/GenBank/DDBJ databases">
        <title>Genomic Encyclopedia of Type Strains, Phase IV (KMG-IV): sequencing the most valuable type-strain genomes for metagenomic binning, comparative biology and taxonomic classification.</title>
        <authorList>
            <person name="Goeker M."/>
        </authorList>
    </citation>
    <scope>NUCLEOTIDE SEQUENCE [LARGE SCALE GENOMIC DNA]</scope>
    <source>
        <strain evidence="11 12">DSM 16380</strain>
    </source>
</reference>
<evidence type="ECO:0000256" key="5">
    <source>
        <dbReference type="ARBA" id="ARBA00023136"/>
    </source>
</evidence>
<comment type="similarity">
    <text evidence="7">Belongs to the YfgM family.</text>
</comment>
<keyword evidence="5 9" id="KW-0472">Membrane</keyword>
<evidence type="ECO:0000256" key="2">
    <source>
        <dbReference type="ARBA" id="ARBA00022475"/>
    </source>
</evidence>
<dbReference type="Gene3D" id="1.25.40.10">
    <property type="entry name" value="Tetratricopeptide repeat domain"/>
    <property type="match status" value="1"/>
</dbReference>
<dbReference type="PIRSF" id="PIRSF006170">
    <property type="entry name" value="YfgM"/>
    <property type="match status" value="1"/>
</dbReference>
<evidence type="ECO:0000256" key="1">
    <source>
        <dbReference type="ARBA" id="ARBA00004401"/>
    </source>
</evidence>
<dbReference type="EMBL" id="SLXJ01000002">
    <property type="protein sequence ID" value="TCP18585.1"/>
    <property type="molecule type" value="Genomic_DNA"/>
</dbReference>
<dbReference type="GO" id="GO:0005886">
    <property type="term" value="C:plasma membrane"/>
    <property type="evidence" value="ECO:0007669"/>
    <property type="project" value="UniProtKB-SubCell"/>
</dbReference>
<dbReference type="InterPro" id="IPR018704">
    <property type="entry name" value="SecYEG/CpoB_TPR"/>
</dbReference>
<evidence type="ECO:0000256" key="9">
    <source>
        <dbReference type="SAM" id="Phobius"/>
    </source>
</evidence>
<dbReference type="Pfam" id="PF09976">
    <property type="entry name" value="TPR_21"/>
    <property type="match status" value="1"/>
</dbReference>
<accession>A0A4R2NC22</accession>
<dbReference type="GO" id="GO:0044877">
    <property type="term" value="F:protein-containing complex binding"/>
    <property type="evidence" value="ECO:0007669"/>
    <property type="project" value="InterPro"/>
</dbReference>
<dbReference type="SUPFAM" id="SSF48452">
    <property type="entry name" value="TPR-like"/>
    <property type="match status" value="1"/>
</dbReference>
<keyword evidence="6" id="KW-0143">Chaperone</keyword>
<dbReference type="PANTHER" id="PTHR38035">
    <property type="entry name" value="UPF0070 PROTEIN YFGM"/>
    <property type="match status" value="1"/>
</dbReference>
<gene>
    <name evidence="11" type="ORF">EV693_102265</name>
</gene>
<comment type="caution">
    <text evidence="11">The sequence shown here is derived from an EMBL/GenBank/DDBJ whole genome shotgun (WGS) entry which is preliminary data.</text>
</comment>
<keyword evidence="2" id="KW-1003">Cell membrane</keyword>
<proteinExistence type="inferred from homology"/>
<dbReference type="InterPro" id="IPR011990">
    <property type="entry name" value="TPR-like_helical_dom_sf"/>
</dbReference>
<evidence type="ECO:0000256" key="7">
    <source>
        <dbReference type="ARBA" id="ARBA00024197"/>
    </source>
</evidence>
<dbReference type="InterPro" id="IPR026039">
    <property type="entry name" value="YfgM"/>
</dbReference>
<feature type="transmembrane region" description="Helical" evidence="9">
    <location>
        <begin position="25"/>
        <end position="44"/>
    </location>
</feature>
<dbReference type="OrthoDB" id="9789675at2"/>
<feature type="domain" description="Ancillary SecYEG translocon subunit/Cell division coordinator CpoB TPR" evidence="10">
    <location>
        <begin position="17"/>
        <end position="206"/>
    </location>
</feature>
<protein>
    <recommendedName>
        <fullName evidence="8">Ancillary SecYEG translocon subunit</fullName>
    </recommendedName>
</protein>
<evidence type="ECO:0000259" key="10">
    <source>
        <dbReference type="Pfam" id="PF09976"/>
    </source>
</evidence>
<evidence type="ECO:0000256" key="8">
    <source>
        <dbReference type="ARBA" id="ARBA00024235"/>
    </source>
</evidence>
<comment type="subcellular location">
    <subcellularLocation>
        <location evidence="1">Cell membrane</location>
        <topology evidence="1">Single-pass type II membrane protein</topology>
    </subcellularLocation>
</comment>
<dbReference type="AlphaFoldDB" id="A0A4R2NC22"/>
<evidence type="ECO:0000256" key="3">
    <source>
        <dbReference type="ARBA" id="ARBA00022692"/>
    </source>
</evidence>
<evidence type="ECO:0000256" key="4">
    <source>
        <dbReference type="ARBA" id="ARBA00022989"/>
    </source>
</evidence>
<evidence type="ECO:0000313" key="12">
    <source>
        <dbReference type="Proteomes" id="UP000295537"/>
    </source>
</evidence>
<dbReference type="Proteomes" id="UP000295537">
    <property type="component" value="Unassembled WGS sequence"/>
</dbReference>
<evidence type="ECO:0000256" key="6">
    <source>
        <dbReference type="ARBA" id="ARBA00023186"/>
    </source>
</evidence>
<dbReference type="PANTHER" id="PTHR38035:SF1">
    <property type="entry name" value="ANCILLARY SECYEG TRANSLOCON SUBUNIT"/>
    <property type="match status" value="1"/>
</dbReference>
<organism evidence="11 12">
    <name type="scientific">Nicoletella semolina</name>
    <dbReference type="NCBI Taxonomy" id="271160"/>
    <lineage>
        <taxon>Bacteria</taxon>
        <taxon>Pseudomonadati</taxon>
        <taxon>Pseudomonadota</taxon>
        <taxon>Gammaproteobacteria</taxon>
        <taxon>Pasteurellales</taxon>
        <taxon>Pasteurellaceae</taxon>
        <taxon>Nicoletella</taxon>
    </lineage>
</organism>
<keyword evidence="3 9" id="KW-0812">Transmembrane</keyword>
<dbReference type="RefSeq" id="WP_132500824.1">
    <property type="nucleotide sequence ID" value="NZ_LVXA01000001.1"/>
</dbReference>
<keyword evidence="4 9" id="KW-1133">Transmembrane helix</keyword>
<name>A0A4R2NC22_9PAST</name>
<sequence length="206" mass="23494">MNEYLNKTEEQQFEEAKNWFKQNGVPILVAILLAASAVFGWNYWQNRQLQTAQQTSAKYQQTMEYYLQNPNENAPLIEKFVAENAHSTYSVFALLEQAKQFAVQDNFTASKIALQNALALTNDNVLQDVIRFRLANIHYQLTEFDSAMETLSQIQSKAWDLQKQVLTGDILSAKGDKTAARRAYEQAKTHATAQDALLIELKLNNL</sequence>
<keyword evidence="12" id="KW-1185">Reference proteome</keyword>